<keyword evidence="3" id="KW-1185">Reference proteome</keyword>
<evidence type="ECO:0000256" key="1">
    <source>
        <dbReference type="SAM" id="SignalP"/>
    </source>
</evidence>
<dbReference type="KEGG" id="pnl:PNK_1324"/>
<evidence type="ECO:0000313" key="2">
    <source>
        <dbReference type="EMBL" id="CUI16941.1"/>
    </source>
</evidence>
<dbReference type="Proteomes" id="UP000069902">
    <property type="component" value="Chromosome cPNK"/>
</dbReference>
<dbReference type="PATRIC" id="fig|389348.3.peg.1484"/>
<evidence type="ECO:0000313" key="3">
    <source>
        <dbReference type="Proteomes" id="UP000069902"/>
    </source>
</evidence>
<feature type="signal peptide" evidence="1">
    <location>
        <begin position="1"/>
        <end position="18"/>
    </location>
</feature>
<dbReference type="STRING" id="389348.PNK_1324"/>
<dbReference type="AlphaFoldDB" id="A0A0U5JCV7"/>
<dbReference type="InParanoid" id="A0A0U5JCV7"/>
<keyword evidence="1" id="KW-0732">Signal</keyword>
<sequence>MIRLFAFLGLLLTHQVFAAIVTYEEAFHDLSTTPVSQLDFNISKLNASLNNEADGIKRKRKISYSKKDDEFDYSFELSVSVYDVQAVNCFKDLINPKLIHCEITLSSDYTNSHLHERVKRNKELYQEILNAAKSIIHRSFEPAYLKVTIKKEKEKKIDDPTFANIDIDFLRLLPIDYEVLVVWESGIPFYQDAFFH</sequence>
<organism evidence="2 3">
    <name type="scientific">Candidatus Protochlamydia naegleriophila</name>
    <dbReference type="NCBI Taxonomy" id="389348"/>
    <lineage>
        <taxon>Bacteria</taxon>
        <taxon>Pseudomonadati</taxon>
        <taxon>Chlamydiota</taxon>
        <taxon>Chlamydiia</taxon>
        <taxon>Parachlamydiales</taxon>
        <taxon>Parachlamydiaceae</taxon>
        <taxon>Candidatus Protochlamydia</taxon>
    </lineage>
</organism>
<feature type="chain" id="PRO_5006860395" evidence="1">
    <location>
        <begin position="19"/>
        <end position="196"/>
    </location>
</feature>
<dbReference type="RefSeq" id="WP_059061101.1">
    <property type="nucleotide sequence ID" value="NZ_LN879502.1"/>
</dbReference>
<name>A0A0U5JCV7_9BACT</name>
<gene>
    <name evidence="2" type="ORF">PNK_1324</name>
</gene>
<reference evidence="3" key="1">
    <citation type="submission" date="2015-09" db="EMBL/GenBank/DDBJ databases">
        <authorList>
            <person name="Bertelli C."/>
        </authorList>
    </citation>
    <scope>NUCLEOTIDE SEQUENCE [LARGE SCALE GENOMIC DNA]</scope>
    <source>
        <strain evidence="3">KNic</strain>
    </source>
</reference>
<dbReference type="EMBL" id="LN879502">
    <property type="protein sequence ID" value="CUI16941.1"/>
    <property type="molecule type" value="Genomic_DNA"/>
</dbReference>
<proteinExistence type="predicted"/>
<accession>A0A0U5JCV7</accession>
<protein>
    <submittedName>
        <fullName evidence="2">Putative secreted protein</fullName>
    </submittedName>
</protein>